<reference evidence="2 3" key="1">
    <citation type="journal article" date="2017" name="Gigascience">
        <title>Genome sequence of the small brown planthopper, Laodelphax striatellus.</title>
        <authorList>
            <person name="Zhu J."/>
            <person name="Jiang F."/>
            <person name="Wang X."/>
            <person name="Yang P."/>
            <person name="Bao Y."/>
            <person name="Zhao W."/>
            <person name="Wang W."/>
            <person name="Lu H."/>
            <person name="Wang Q."/>
            <person name="Cui N."/>
            <person name="Li J."/>
            <person name="Chen X."/>
            <person name="Luo L."/>
            <person name="Yu J."/>
            <person name="Kang L."/>
            <person name="Cui F."/>
        </authorList>
    </citation>
    <scope>NUCLEOTIDE SEQUENCE [LARGE SCALE GENOMIC DNA]</scope>
    <source>
        <strain evidence="2">Lst14</strain>
    </source>
</reference>
<evidence type="ECO:0000256" key="1">
    <source>
        <dbReference type="SAM" id="Phobius"/>
    </source>
</evidence>
<evidence type="ECO:0008006" key="4">
    <source>
        <dbReference type="Google" id="ProtNLM"/>
    </source>
</evidence>
<keyword evidence="1" id="KW-1133">Transmembrane helix</keyword>
<evidence type="ECO:0000313" key="3">
    <source>
        <dbReference type="Proteomes" id="UP000291343"/>
    </source>
</evidence>
<keyword evidence="3" id="KW-1185">Reference proteome</keyword>
<feature type="transmembrane region" description="Helical" evidence="1">
    <location>
        <begin position="124"/>
        <end position="150"/>
    </location>
</feature>
<dbReference type="AlphaFoldDB" id="A0A482X769"/>
<name>A0A482X769_LAOST</name>
<keyword evidence="1" id="KW-0812">Transmembrane</keyword>
<feature type="transmembrane region" description="Helical" evidence="1">
    <location>
        <begin position="23"/>
        <end position="44"/>
    </location>
</feature>
<protein>
    <recommendedName>
        <fullName evidence="4">Odorant receptor</fullName>
    </recommendedName>
</protein>
<feature type="transmembrane region" description="Helical" evidence="1">
    <location>
        <begin position="170"/>
        <end position="193"/>
    </location>
</feature>
<sequence>MEDSASSSTIDSRKSILTLPPTIISRIYLVVTCILQLNLAFSLYARWHDFIQRLITLKDLILTLFCSLSFMRLMCGDTTQLCRYIEEHVLTISIDKKLLTEEKNSIILNRELRFETTNKIVKRYFYLLTIVSGLIPYIKGLKAALIANFLNKNVKLHFLLSIHYPEEYKSLLFEMIVQTLLLLWYIAFVHYWITDMKVMSLSFQCITTEMELLRNSIENMDNIIKKSLAKEDDNKIVSNSEKTVLQSYISGEKFEKRIMDVLMDR</sequence>
<dbReference type="Proteomes" id="UP000291343">
    <property type="component" value="Unassembled WGS sequence"/>
</dbReference>
<accession>A0A482X769</accession>
<keyword evidence="1" id="KW-0472">Membrane</keyword>
<proteinExistence type="predicted"/>
<gene>
    <name evidence="2" type="ORF">LSTR_LSTR000251</name>
</gene>
<comment type="caution">
    <text evidence="2">The sequence shown here is derived from an EMBL/GenBank/DDBJ whole genome shotgun (WGS) entry which is preliminary data.</text>
</comment>
<dbReference type="FunCoup" id="A0A482X769">
    <property type="interactions" value="85"/>
</dbReference>
<evidence type="ECO:0000313" key="2">
    <source>
        <dbReference type="EMBL" id="RZF41537.1"/>
    </source>
</evidence>
<dbReference type="EMBL" id="QKKF02016774">
    <property type="protein sequence ID" value="RZF41537.1"/>
    <property type="molecule type" value="Genomic_DNA"/>
</dbReference>
<organism evidence="2 3">
    <name type="scientific">Laodelphax striatellus</name>
    <name type="common">Small brown planthopper</name>
    <name type="synonym">Delphax striatella</name>
    <dbReference type="NCBI Taxonomy" id="195883"/>
    <lineage>
        <taxon>Eukaryota</taxon>
        <taxon>Metazoa</taxon>
        <taxon>Ecdysozoa</taxon>
        <taxon>Arthropoda</taxon>
        <taxon>Hexapoda</taxon>
        <taxon>Insecta</taxon>
        <taxon>Pterygota</taxon>
        <taxon>Neoptera</taxon>
        <taxon>Paraneoptera</taxon>
        <taxon>Hemiptera</taxon>
        <taxon>Auchenorrhyncha</taxon>
        <taxon>Fulgoroidea</taxon>
        <taxon>Delphacidae</taxon>
        <taxon>Criomorphinae</taxon>
        <taxon>Laodelphax</taxon>
    </lineage>
</organism>
<dbReference type="InParanoid" id="A0A482X769"/>